<proteinExistence type="inferred from homology"/>
<dbReference type="Pfam" id="PF02776">
    <property type="entry name" value="TPP_enzyme_N"/>
    <property type="match status" value="1"/>
</dbReference>
<dbReference type="GO" id="GO:0050660">
    <property type="term" value="F:flavin adenine dinucleotide binding"/>
    <property type="evidence" value="ECO:0007669"/>
    <property type="project" value="TreeGrafter"/>
</dbReference>
<dbReference type="GO" id="GO:0009097">
    <property type="term" value="P:isoleucine biosynthetic process"/>
    <property type="evidence" value="ECO:0007669"/>
    <property type="project" value="TreeGrafter"/>
</dbReference>
<dbReference type="SUPFAM" id="SSF52467">
    <property type="entry name" value="DHS-like NAD/FAD-binding domain"/>
    <property type="match status" value="1"/>
</dbReference>
<dbReference type="InterPro" id="IPR045229">
    <property type="entry name" value="TPP_enz"/>
</dbReference>
<dbReference type="Proteomes" id="UP000630528">
    <property type="component" value="Unassembled WGS sequence"/>
</dbReference>
<dbReference type="InterPro" id="IPR029061">
    <property type="entry name" value="THDP-binding"/>
</dbReference>
<comment type="caution">
    <text evidence="7">The sequence shown here is derived from an EMBL/GenBank/DDBJ whole genome shotgun (WGS) entry which is preliminary data.</text>
</comment>
<feature type="domain" description="Thiamine pyrophosphate enzyme central" evidence="4">
    <location>
        <begin position="198"/>
        <end position="333"/>
    </location>
</feature>
<keyword evidence="8" id="KW-1185">Reference proteome</keyword>
<dbReference type="Pfam" id="PF02775">
    <property type="entry name" value="TPP_enzyme_C"/>
    <property type="match status" value="1"/>
</dbReference>
<dbReference type="InterPro" id="IPR029035">
    <property type="entry name" value="DHS-like_NAD/FAD-binding_dom"/>
</dbReference>
<dbReference type="InterPro" id="IPR011766">
    <property type="entry name" value="TPP_enzyme_TPP-bd"/>
</dbReference>
<dbReference type="Gene3D" id="3.40.50.970">
    <property type="match status" value="2"/>
</dbReference>
<sequence>MKYSNLLGEWLVELGYTHCFFVAGGGIMHLLDGFRNRFECIPVVHEVTAGICAEHFNQCASGGRRAFALVTTGPGLTNIVTAVAGCHVEHRELLVVAGQVKSTDLLTYPQRQRGVQEVDGSAICAPISVRSECLQAPVPRAHFQSLVRLAEGPHPGPVVIEVCLDVQGAAVDPDALREAPGPAASSTTISPREEDIAGIRELLSGARRPLVLLGGLVSREAAWNALPVFERLGLPVATTTSAIDRVPTASPVFAGRPGTWGGQRAANLVLAQADVILAFGAQLDLQQTGFNYGAYAPKARLVQIFPSQAELDRIGPPAHGKVLASPDAALAALLPGMQWKDEEGWGKYVREVRSLVPTLEPANTSGPGYINSFRFLKNLSRATRAADVLALCSSGGTFTGSLQNYEVAPGQLATTSAAHASMGYGLATAIGAAFADPSRRVVMTEGEGGFSQNLQELAIINRFSLPIKIFLLENQGYASIRATQKKFFNGAYLGCDPETGLGFPHWEKLFAAYDIPCRFLSEEEAEEEALRKLLDQRTGPEAWMVRVDPNQPNWPAVSTVLSADGSLQSSPLYDMLPKLPDEVLARVGRYLPRG</sequence>
<evidence type="ECO:0000259" key="5">
    <source>
        <dbReference type="Pfam" id="PF02775"/>
    </source>
</evidence>
<comment type="similarity">
    <text evidence="1 3">Belongs to the TPP enzyme family.</text>
</comment>
<evidence type="ECO:0000256" key="1">
    <source>
        <dbReference type="ARBA" id="ARBA00007812"/>
    </source>
</evidence>
<dbReference type="GO" id="GO:0003984">
    <property type="term" value="F:acetolactate synthase activity"/>
    <property type="evidence" value="ECO:0007669"/>
    <property type="project" value="TreeGrafter"/>
</dbReference>
<evidence type="ECO:0000313" key="8">
    <source>
        <dbReference type="Proteomes" id="UP000630528"/>
    </source>
</evidence>
<dbReference type="Gene3D" id="3.40.50.1220">
    <property type="entry name" value="TPP-binding domain"/>
    <property type="match status" value="1"/>
</dbReference>
<dbReference type="InterPro" id="IPR012000">
    <property type="entry name" value="Thiamin_PyroP_enz_cen_dom"/>
</dbReference>
<gene>
    <name evidence="7" type="ORF">JJB11_04660</name>
</gene>
<reference evidence="7" key="1">
    <citation type="journal article" date="2012" name="J. Microbiol. Biotechnol.">
        <title>Ramlibacter ginsenosidimutans sp. nov., with ginsenoside-converting activity.</title>
        <authorList>
            <person name="Wang L."/>
            <person name="An D.S."/>
            <person name="Kim S.G."/>
            <person name="Jin F.X."/>
            <person name="Kim S.C."/>
            <person name="Lee S.T."/>
            <person name="Im W.T."/>
        </authorList>
    </citation>
    <scope>NUCLEOTIDE SEQUENCE</scope>
    <source>
        <strain evidence="7">KACC 17527</strain>
    </source>
</reference>
<dbReference type="PANTHER" id="PTHR18968:SF142">
    <property type="entry name" value="ACETOLACTATE SYNTHASE"/>
    <property type="match status" value="1"/>
</dbReference>
<reference evidence="7" key="2">
    <citation type="submission" date="2021-01" db="EMBL/GenBank/DDBJ databases">
        <authorList>
            <person name="Kang M."/>
        </authorList>
    </citation>
    <scope>NUCLEOTIDE SEQUENCE</scope>
    <source>
        <strain evidence="7">KACC 17527</strain>
    </source>
</reference>
<dbReference type="GO" id="GO:0005948">
    <property type="term" value="C:acetolactate synthase complex"/>
    <property type="evidence" value="ECO:0007669"/>
    <property type="project" value="TreeGrafter"/>
</dbReference>
<dbReference type="GO" id="GO:0030976">
    <property type="term" value="F:thiamine pyrophosphate binding"/>
    <property type="evidence" value="ECO:0007669"/>
    <property type="project" value="InterPro"/>
</dbReference>
<protein>
    <submittedName>
        <fullName evidence="7">Thiamine pyrophosphate-binding protein</fullName>
    </submittedName>
</protein>
<feature type="domain" description="Thiamine pyrophosphate enzyme TPP-binding" evidence="5">
    <location>
        <begin position="399"/>
        <end position="537"/>
    </location>
</feature>
<organism evidence="7 8">
    <name type="scientific">Ramlibacter ginsenosidimutans</name>
    <dbReference type="NCBI Taxonomy" id="502333"/>
    <lineage>
        <taxon>Bacteria</taxon>
        <taxon>Pseudomonadati</taxon>
        <taxon>Pseudomonadota</taxon>
        <taxon>Betaproteobacteria</taxon>
        <taxon>Burkholderiales</taxon>
        <taxon>Comamonadaceae</taxon>
        <taxon>Ramlibacter</taxon>
    </lineage>
</organism>
<keyword evidence="2 3" id="KW-0786">Thiamine pyrophosphate</keyword>
<evidence type="ECO:0000259" key="6">
    <source>
        <dbReference type="Pfam" id="PF02776"/>
    </source>
</evidence>
<evidence type="ECO:0000256" key="2">
    <source>
        <dbReference type="ARBA" id="ARBA00023052"/>
    </source>
</evidence>
<dbReference type="SUPFAM" id="SSF52518">
    <property type="entry name" value="Thiamin diphosphate-binding fold (THDP-binding)"/>
    <property type="match status" value="2"/>
</dbReference>
<dbReference type="PANTHER" id="PTHR18968">
    <property type="entry name" value="THIAMINE PYROPHOSPHATE ENZYMES"/>
    <property type="match status" value="1"/>
</dbReference>
<evidence type="ECO:0000256" key="3">
    <source>
        <dbReference type="RuleBase" id="RU362132"/>
    </source>
</evidence>
<dbReference type="AlphaFoldDB" id="A0A934WLR1"/>
<dbReference type="RefSeq" id="WP_201166710.1">
    <property type="nucleotide sequence ID" value="NZ_JAEPWM010000001.1"/>
</dbReference>
<feature type="domain" description="Thiamine pyrophosphate enzyme N-terminal TPP-binding" evidence="6">
    <location>
        <begin position="1"/>
        <end position="121"/>
    </location>
</feature>
<evidence type="ECO:0000313" key="7">
    <source>
        <dbReference type="EMBL" id="MBK6005372.1"/>
    </source>
</evidence>
<dbReference type="EMBL" id="JAEPWM010000001">
    <property type="protein sequence ID" value="MBK6005372.1"/>
    <property type="molecule type" value="Genomic_DNA"/>
</dbReference>
<dbReference type="CDD" id="cd00568">
    <property type="entry name" value="TPP_enzymes"/>
    <property type="match status" value="1"/>
</dbReference>
<dbReference type="GO" id="GO:0000287">
    <property type="term" value="F:magnesium ion binding"/>
    <property type="evidence" value="ECO:0007669"/>
    <property type="project" value="InterPro"/>
</dbReference>
<accession>A0A934WLR1</accession>
<dbReference type="InterPro" id="IPR012001">
    <property type="entry name" value="Thiamin_PyroP_enz_TPP-bd_dom"/>
</dbReference>
<dbReference type="GO" id="GO:0009099">
    <property type="term" value="P:L-valine biosynthetic process"/>
    <property type="evidence" value="ECO:0007669"/>
    <property type="project" value="TreeGrafter"/>
</dbReference>
<dbReference type="Pfam" id="PF00205">
    <property type="entry name" value="TPP_enzyme_M"/>
    <property type="match status" value="1"/>
</dbReference>
<name>A0A934WLR1_9BURK</name>
<evidence type="ECO:0000259" key="4">
    <source>
        <dbReference type="Pfam" id="PF00205"/>
    </source>
</evidence>
<dbReference type="CDD" id="cd07035">
    <property type="entry name" value="TPP_PYR_POX_like"/>
    <property type="match status" value="1"/>
</dbReference>